<proteinExistence type="predicted"/>
<protein>
    <submittedName>
        <fullName evidence="1">Glycosyltransferase</fullName>
    </submittedName>
</protein>
<dbReference type="RefSeq" id="WP_206587495.1">
    <property type="nucleotide sequence ID" value="NZ_JAFKCU010000003.1"/>
</dbReference>
<dbReference type="SUPFAM" id="SSF53756">
    <property type="entry name" value="UDP-Glycosyltransferase/glycogen phosphorylase"/>
    <property type="match status" value="1"/>
</dbReference>
<dbReference type="EMBL" id="JAFKCU010000003">
    <property type="protein sequence ID" value="MBN7816836.1"/>
    <property type="molecule type" value="Genomic_DNA"/>
</dbReference>
<reference evidence="1 2" key="1">
    <citation type="submission" date="2021-03" db="EMBL/GenBank/DDBJ databases">
        <title>novel species isolated from a fishpond in China.</title>
        <authorList>
            <person name="Lu H."/>
            <person name="Cai Z."/>
        </authorList>
    </citation>
    <scope>NUCLEOTIDE SEQUENCE [LARGE SCALE GENOMIC DNA]</scope>
    <source>
        <strain evidence="1 2">YJ13C</strain>
    </source>
</reference>
<sequence length="377" mass="43316">MGQSPTAKIPVLIASSLKPLRDTRAWEKLGLSLRETNKYALNIIGFSSKFIQKNQSTEDVRWFSSLRNTQSTWQRFFSQFRFMRAIWISKPKILICCTYEYLPIASIFKPIFGYKLIYDVQENYIKNLDLNPNLTSSKKKRAKEFIQLCEGIKGIDFYFLAEKCYQKEMPEKQPFLLLENKSALEILPKSVLNYQGKSGFRFLISGTLSPAFGTLEGIQFFLEILKFFPESSLKIIGHTPLKKYREAIQNLIKNKPQISINVSENPIAQALILEEFKRADFCLLTYQNHEAIKDKMPTKLFDAMALGVPVLISKNPLWEEFLASYRGGISLDFQKPDEAAEEFQSAIQAPFFTSLPGAEVLWDSQKSELLSFLSQLD</sequence>
<accession>A0ABS3CK22</accession>
<gene>
    <name evidence="1" type="ORF">J0A69_15420</name>
</gene>
<evidence type="ECO:0000313" key="2">
    <source>
        <dbReference type="Proteomes" id="UP000664480"/>
    </source>
</evidence>
<organism evidence="1 2">
    <name type="scientific">Algoriphagus pacificus</name>
    <dbReference type="NCBI Taxonomy" id="2811234"/>
    <lineage>
        <taxon>Bacteria</taxon>
        <taxon>Pseudomonadati</taxon>
        <taxon>Bacteroidota</taxon>
        <taxon>Cytophagia</taxon>
        <taxon>Cytophagales</taxon>
        <taxon>Cyclobacteriaceae</taxon>
        <taxon>Algoriphagus</taxon>
    </lineage>
</organism>
<keyword evidence="2" id="KW-1185">Reference proteome</keyword>
<evidence type="ECO:0000313" key="1">
    <source>
        <dbReference type="EMBL" id="MBN7816836.1"/>
    </source>
</evidence>
<dbReference type="Proteomes" id="UP000664480">
    <property type="component" value="Unassembled WGS sequence"/>
</dbReference>
<comment type="caution">
    <text evidence="1">The sequence shown here is derived from an EMBL/GenBank/DDBJ whole genome shotgun (WGS) entry which is preliminary data.</text>
</comment>
<name>A0ABS3CK22_9BACT</name>
<dbReference type="Gene3D" id="3.40.50.2000">
    <property type="entry name" value="Glycogen Phosphorylase B"/>
    <property type="match status" value="1"/>
</dbReference>